<keyword evidence="4" id="KW-0233">DNA recombination</keyword>
<keyword evidence="2" id="KW-0229">DNA integration</keyword>
<comment type="similarity">
    <text evidence="1">Belongs to the 'phage' integrase family.</text>
</comment>
<dbReference type="Gene3D" id="3.30.160.390">
    <property type="entry name" value="Integrase, DNA-binding domain"/>
    <property type="match status" value="1"/>
</dbReference>
<keyword evidence="8" id="KW-1185">Reference proteome</keyword>
<proteinExistence type="inferred from homology"/>
<accession>A0ABQ2JTY5</accession>
<feature type="compositionally biased region" description="Basic and acidic residues" evidence="5">
    <location>
        <begin position="414"/>
        <end position="430"/>
    </location>
</feature>
<dbReference type="Gene3D" id="1.10.443.10">
    <property type="entry name" value="Intergrase catalytic core"/>
    <property type="match status" value="1"/>
</dbReference>
<dbReference type="Gene3D" id="1.10.150.130">
    <property type="match status" value="1"/>
</dbReference>
<dbReference type="SUPFAM" id="SSF56349">
    <property type="entry name" value="DNA breaking-rejoining enzymes"/>
    <property type="match status" value="1"/>
</dbReference>
<dbReference type="CDD" id="cd00801">
    <property type="entry name" value="INT_P4_C"/>
    <property type="match status" value="1"/>
</dbReference>
<evidence type="ECO:0000259" key="6">
    <source>
        <dbReference type="PROSITE" id="PS51898"/>
    </source>
</evidence>
<dbReference type="PROSITE" id="PS51898">
    <property type="entry name" value="TYR_RECOMBINASE"/>
    <property type="match status" value="1"/>
</dbReference>
<reference evidence="8" key="1">
    <citation type="journal article" date="2019" name="Int. J. Syst. Evol. Microbiol.">
        <title>The Global Catalogue of Microorganisms (GCM) 10K type strain sequencing project: providing services to taxonomists for standard genome sequencing and annotation.</title>
        <authorList>
            <consortium name="The Broad Institute Genomics Platform"/>
            <consortium name="The Broad Institute Genome Sequencing Center for Infectious Disease"/>
            <person name="Wu L."/>
            <person name="Ma J."/>
        </authorList>
    </citation>
    <scope>NUCLEOTIDE SEQUENCE [LARGE SCALE GENOMIC DNA]</scope>
    <source>
        <strain evidence="8">CGMCC 1.6784</strain>
    </source>
</reference>
<evidence type="ECO:0000256" key="1">
    <source>
        <dbReference type="ARBA" id="ARBA00008857"/>
    </source>
</evidence>
<evidence type="ECO:0000256" key="2">
    <source>
        <dbReference type="ARBA" id="ARBA00022908"/>
    </source>
</evidence>
<dbReference type="Pfam" id="PF00589">
    <property type="entry name" value="Phage_integrase"/>
    <property type="match status" value="1"/>
</dbReference>
<sequence length="445" mass="50241">MSLTDFTIKNSKPKAKAYKLGDGGGLYLQVNPSGTKLWRMKYRWEGREKKLAIGPYPLVSLADARTKRDQARLQLVDGKDPSREKMLANYQAIASGDDPFGKVAQEFIDKRRREGMSESTATKSEYYITRLGSAISRLPIGAITTIEILVALRRIEAKGNYETARRVLQLTGRVFRYGVATARIVSDPTRDLRGALIAPRPKHYGAIVEVDRVGQLLRAIDGYDGQQLTKLAMQLLPHVFVRPGELRHAEWHEIDFDVAIWTIPTEKMKMRRAHHVPLSRQSIELLCQVEEISGPSGYVFPSIRSTRRPMSENTVNAGLRRLGFSGDEMTAHGFRAMASTLLNESGQWSADAIERALAHGDANKVRAAYHRGTHWNERVEMAQWWSDFLDALRNGSQKLPSNRLRKTSSPVRGRSSESIRSEVRHSRDTRTCQPELWPPVGQREA</sequence>
<evidence type="ECO:0000313" key="8">
    <source>
        <dbReference type="Proteomes" id="UP000605099"/>
    </source>
</evidence>
<evidence type="ECO:0000256" key="4">
    <source>
        <dbReference type="ARBA" id="ARBA00023172"/>
    </source>
</evidence>
<gene>
    <name evidence="7" type="ORF">GCM10011349_29330</name>
</gene>
<keyword evidence="3" id="KW-0238">DNA-binding</keyword>
<dbReference type="PANTHER" id="PTHR30629">
    <property type="entry name" value="PROPHAGE INTEGRASE"/>
    <property type="match status" value="1"/>
</dbReference>
<dbReference type="InterPro" id="IPR002104">
    <property type="entry name" value="Integrase_catalytic"/>
</dbReference>
<name>A0ABQ2JTY5_9SPHN</name>
<organism evidence="7 8">
    <name type="scientific">Novosphingobium indicum</name>
    <dbReference type="NCBI Taxonomy" id="462949"/>
    <lineage>
        <taxon>Bacteria</taxon>
        <taxon>Pseudomonadati</taxon>
        <taxon>Pseudomonadota</taxon>
        <taxon>Alphaproteobacteria</taxon>
        <taxon>Sphingomonadales</taxon>
        <taxon>Sphingomonadaceae</taxon>
        <taxon>Novosphingobium</taxon>
    </lineage>
</organism>
<dbReference type="InterPro" id="IPR025166">
    <property type="entry name" value="Integrase_DNA_bind_dom"/>
</dbReference>
<comment type="caution">
    <text evidence="7">The sequence shown here is derived from an EMBL/GenBank/DDBJ whole genome shotgun (WGS) entry which is preliminary data.</text>
</comment>
<dbReference type="EMBL" id="BMLK01000013">
    <property type="protein sequence ID" value="GGN54055.1"/>
    <property type="molecule type" value="Genomic_DNA"/>
</dbReference>
<dbReference type="InterPro" id="IPR038488">
    <property type="entry name" value="Integrase_DNA-bd_sf"/>
</dbReference>
<dbReference type="InterPro" id="IPR011010">
    <property type="entry name" value="DNA_brk_join_enz"/>
</dbReference>
<dbReference type="RefSeq" id="WP_188820672.1">
    <property type="nucleotide sequence ID" value="NZ_BMLK01000013.1"/>
</dbReference>
<dbReference type="Pfam" id="PF22022">
    <property type="entry name" value="Phage_int_M"/>
    <property type="match status" value="1"/>
</dbReference>
<dbReference type="PANTHER" id="PTHR30629:SF2">
    <property type="entry name" value="PROPHAGE INTEGRASE INTS-RELATED"/>
    <property type="match status" value="1"/>
</dbReference>
<feature type="region of interest" description="Disordered" evidence="5">
    <location>
        <begin position="399"/>
        <end position="445"/>
    </location>
</feature>
<evidence type="ECO:0000313" key="7">
    <source>
        <dbReference type="EMBL" id="GGN54055.1"/>
    </source>
</evidence>
<evidence type="ECO:0000256" key="3">
    <source>
        <dbReference type="ARBA" id="ARBA00023125"/>
    </source>
</evidence>
<dbReference type="Proteomes" id="UP000605099">
    <property type="component" value="Unassembled WGS sequence"/>
</dbReference>
<dbReference type="Pfam" id="PF13356">
    <property type="entry name" value="Arm-DNA-bind_3"/>
    <property type="match status" value="1"/>
</dbReference>
<feature type="domain" description="Tyr recombinase" evidence="6">
    <location>
        <begin position="203"/>
        <end position="386"/>
    </location>
</feature>
<evidence type="ECO:0000256" key="5">
    <source>
        <dbReference type="SAM" id="MobiDB-lite"/>
    </source>
</evidence>
<dbReference type="InterPro" id="IPR053876">
    <property type="entry name" value="Phage_int_M"/>
</dbReference>
<dbReference type="InterPro" id="IPR010998">
    <property type="entry name" value="Integrase_recombinase_N"/>
</dbReference>
<dbReference type="InterPro" id="IPR013762">
    <property type="entry name" value="Integrase-like_cat_sf"/>
</dbReference>
<protein>
    <submittedName>
        <fullName evidence="7">Integrase</fullName>
    </submittedName>
</protein>
<dbReference type="InterPro" id="IPR050808">
    <property type="entry name" value="Phage_Integrase"/>
</dbReference>